<keyword evidence="3" id="KW-0560">Oxidoreductase</keyword>
<dbReference type="InterPro" id="IPR020904">
    <property type="entry name" value="Sc_DH/Rdtase_CS"/>
</dbReference>
<dbReference type="SUPFAM" id="SSF51735">
    <property type="entry name" value="NAD(P)-binding Rossmann-fold domains"/>
    <property type="match status" value="1"/>
</dbReference>
<dbReference type="RefSeq" id="WP_037929794.1">
    <property type="nucleotide sequence ID" value="NZ_CP054604.1"/>
</dbReference>
<dbReference type="InterPro" id="IPR036291">
    <property type="entry name" value="NAD(P)-bd_dom_sf"/>
</dbReference>
<dbReference type="PANTHER" id="PTHR42879:SF2">
    <property type="entry name" value="3-OXOACYL-[ACYL-CARRIER-PROTEIN] REDUCTASE FABG"/>
    <property type="match status" value="1"/>
</dbReference>
<dbReference type="InterPro" id="IPR050259">
    <property type="entry name" value="SDR"/>
</dbReference>
<sequence length="253" mass="26410">MRGLNGKRVILTGGGSGIGRAVCERFGEEGAEVAVFDMNEEGAQETVQHILDAGGKAKAFKVDITDRAQVDKAVAEFEAGGPVDILVNNAGWDVVKPFLDSDAEHWKKLIDINLYGPLNMHHAVLPGMVENGRGRVVNIASDAGRVGSSGESVYAACKGGIIAFTKTVARELARKGIQLNAVAPGPTDTPLLAQFAQGDTGAKIAEGLKRAIPMKRLGQPSDYPGIICFLASDDAGFITGQVISVSGGLSMHG</sequence>
<keyword evidence="4" id="KW-1185">Reference proteome</keyword>
<dbReference type="FunFam" id="3.40.50.720:FF:000084">
    <property type="entry name" value="Short-chain dehydrogenase reductase"/>
    <property type="match status" value="1"/>
</dbReference>
<dbReference type="GO" id="GO:0047936">
    <property type="term" value="F:glucose 1-dehydrogenase [NAD(P)+] activity"/>
    <property type="evidence" value="ECO:0007669"/>
    <property type="project" value="UniProtKB-EC"/>
</dbReference>
<reference evidence="3" key="2">
    <citation type="submission" date="2021-01" db="EMBL/GenBank/DDBJ databases">
        <title>Diatom-associated Roseobacters Show Island Model of Population Structure.</title>
        <authorList>
            <person name="Qu L."/>
            <person name="Feng X."/>
            <person name="Chen Y."/>
            <person name="Li L."/>
            <person name="Wang X."/>
            <person name="Hu Z."/>
            <person name="Wang H."/>
            <person name="Luo H."/>
        </authorList>
    </citation>
    <scope>NUCLEOTIDE SEQUENCE</scope>
    <source>
        <strain evidence="3">SM26-45</strain>
    </source>
</reference>
<dbReference type="Gene3D" id="3.40.50.720">
    <property type="entry name" value="NAD(P)-binding Rossmann-like Domain"/>
    <property type="match status" value="1"/>
</dbReference>
<accession>A0A073J9E9</accession>
<dbReference type="PRINTS" id="PR00081">
    <property type="entry name" value="GDHRDH"/>
</dbReference>
<gene>
    <name evidence="3" type="ORF">JQX14_13980</name>
    <name evidence="2" type="ORF">SUH3_06750</name>
</gene>
<evidence type="ECO:0000313" key="4">
    <source>
        <dbReference type="Proteomes" id="UP000027746"/>
    </source>
</evidence>
<dbReference type="EC" id="1.1.1.47" evidence="3"/>
<dbReference type="PROSITE" id="PS00061">
    <property type="entry name" value="ADH_SHORT"/>
    <property type="match status" value="1"/>
</dbReference>
<proteinExistence type="inferred from homology"/>
<evidence type="ECO:0000313" key="3">
    <source>
        <dbReference type="EMBL" id="MBM2355655.1"/>
    </source>
</evidence>
<protein>
    <submittedName>
        <fullName evidence="2">2-hydroxycyclohexanecarboxyl-CoA dehydrogenase</fullName>
    </submittedName>
    <submittedName>
        <fullName evidence="3">Glucose 1-dehydrogenase</fullName>
        <ecNumber evidence="3">1.1.1.47</ecNumber>
    </submittedName>
</protein>
<dbReference type="Proteomes" id="UP000027746">
    <property type="component" value="Unassembled WGS sequence"/>
</dbReference>
<dbReference type="AlphaFoldDB" id="A0A073J9E9"/>
<organism evidence="2 4">
    <name type="scientific">Pseudosulfitobacter pseudonitzschiae</name>
    <dbReference type="NCBI Taxonomy" id="1402135"/>
    <lineage>
        <taxon>Bacteria</taxon>
        <taxon>Pseudomonadati</taxon>
        <taxon>Pseudomonadota</taxon>
        <taxon>Alphaproteobacteria</taxon>
        <taxon>Rhodobacterales</taxon>
        <taxon>Roseobacteraceae</taxon>
        <taxon>Pseudosulfitobacter</taxon>
    </lineage>
</organism>
<dbReference type="Proteomes" id="UP000809337">
    <property type="component" value="Unassembled WGS sequence"/>
</dbReference>
<dbReference type="EMBL" id="JAMD01000014">
    <property type="protein sequence ID" value="KEJ94357.1"/>
    <property type="molecule type" value="Genomic_DNA"/>
</dbReference>
<evidence type="ECO:0000256" key="1">
    <source>
        <dbReference type="ARBA" id="ARBA00006484"/>
    </source>
</evidence>
<dbReference type="EMBL" id="JAFBWN010000009">
    <property type="protein sequence ID" value="MBM2355655.1"/>
    <property type="molecule type" value="Genomic_DNA"/>
</dbReference>
<dbReference type="InterPro" id="IPR002347">
    <property type="entry name" value="SDR_fam"/>
</dbReference>
<dbReference type="PRINTS" id="PR00080">
    <property type="entry name" value="SDRFAMILY"/>
</dbReference>
<reference evidence="2 4" key="1">
    <citation type="submission" date="2014-01" db="EMBL/GenBank/DDBJ databases">
        <title>Sulfitobacter sp. H3 (MCCC 1A00686) Genome Sequencing.</title>
        <authorList>
            <person name="Lai Q."/>
            <person name="Hong Z."/>
        </authorList>
    </citation>
    <scope>NUCLEOTIDE SEQUENCE [LARGE SCALE GENOMIC DNA]</scope>
    <source>
        <strain evidence="2 4">H3</strain>
    </source>
</reference>
<dbReference type="PANTHER" id="PTHR42879">
    <property type="entry name" value="3-OXOACYL-(ACYL-CARRIER-PROTEIN) REDUCTASE"/>
    <property type="match status" value="1"/>
</dbReference>
<evidence type="ECO:0000313" key="2">
    <source>
        <dbReference type="EMBL" id="KEJ94357.1"/>
    </source>
</evidence>
<comment type="similarity">
    <text evidence="1">Belongs to the short-chain dehydrogenases/reductases (SDR) family.</text>
</comment>
<dbReference type="GO" id="GO:0032787">
    <property type="term" value="P:monocarboxylic acid metabolic process"/>
    <property type="evidence" value="ECO:0007669"/>
    <property type="project" value="UniProtKB-ARBA"/>
</dbReference>
<dbReference type="Pfam" id="PF13561">
    <property type="entry name" value="adh_short_C2"/>
    <property type="match status" value="1"/>
</dbReference>
<name>A0A073J9E9_9RHOB</name>
<dbReference type="NCBIfam" id="NF005559">
    <property type="entry name" value="PRK07231.1"/>
    <property type="match status" value="1"/>
</dbReference>
<dbReference type="OrthoDB" id="198783at2"/>
<comment type="caution">
    <text evidence="2">The sequence shown here is derived from an EMBL/GenBank/DDBJ whole genome shotgun (WGS) entry which is preliminary data.</text>
</comment>
<dbReference type="GeneID" id="68872388"/>